<protein>
    <submittedName>
        <fullName evidence="14">Extra-large guanine nucleotide-binding protein 3</fullName>
    </submittedName>
</protein>
<keyword evidence="12" id="KW-0460">Magnesium</keyword>
<dbReference type="GO" id="GO:0005525">
    <property type="term" value="F:GTP binding"/>
    <property type="evidence" value="ECO:0007669"/>
    <property type="project" value="UniProtKB-KW"/>
</dbReference>
<keyword evidence="6" id="KW-0106">Calcium</keyword>
<dbReference type="FunFam" id="3.40.50.300:FF:000720">
    <property type="entry name" value="Guanine nucleotide-binding protein G(k) subunit alpha"/>
    <property type="match status" value="1"/>
</dbReference>
<dbReference type="GO" id="GO:0005834">
    <property type="term" value="C:heterotrimeric G-protein complex"/>
    <property type="evidence" value="ECO:0007669"/>
    <property type="project" value="TreeGrafter"/>
</dbReference>
<dbReference type="GO" id="GO:0007188">
    <property type="term" value="P:adenylate cyclase-modulating G protein-coupled receptor signaling pathway"/>
    <property type="evidence" value="ECO:0007669"/>
    <property type="project" value="TreeGrafter"/>
</dbReference>
<keyword evidence="4" id="KW-0863">Zinc-finger</keyword>
<dbReference type="AlphaFoldDB" id="A0AAW2LIM6"/>
<dbReference type="GO" id="GO:0003924">
    <property type="term" value="F:GTPase activity"/>
    <property type="evidence" value="ECO:0007669"/>
    <property type="project" value="InterPro"/>
</dbReference>
<keyword evidence="8" id="KW-0807">Transducer</keyword>
<dbReference type="InterPro" id="IPR011025">
    <property type="entry name" value="GproteinA_insert"/>
</dbReference>
<evidence type="ECO:0000256" key="4">
    <source>
        <dbReference type="ARBA" id="ARBA00022771"/>
    </source>
</evidence>
<feature type="binding site" evidence="11">
    <location>
        <position position="774"/>
    </location>
    <ligand>
        <name>GTP</name>
        <dbReference type="ChEBI" id="CHEBI:37565"/>
    </ligand>
</feature>
<dbReference type="SUPFAM" id="SSF52540">
    <property type="entry name" value="P-loop containing nucleoside triphosphate hydrolases"/>
    <property type="match status" value="1"/>
</dbReference>
<accession>A0AAW2LIM6</accession>
<dbReference type="SUPFAM" id="SSF47895">
    <property type="entry name" value="Transducin (alpha subunit), insertion domain"/>
    <property type="match status" value="1"/>
</dbReference>
<dbReference type="PROSITE" id="PS51882">
    <property type="entry name" value="G_ALPHA"/>
    <property type="match status" value="1"/>
</dbReference>
<dbReference type="Gene3D" id="3.40.50.300">
    <property type="entry name" value="P-loop containing nucleotide triphosphate hydrolases"/>
    <property type="match status" value="1"/>
</dbReference>
<comment type="subcellular location">
    <subcellularLocation>
        <location evidence="1">Nucleus</location>
    </subcellularLocation>
</comment>
<evidence type="ECO:0000256" key="11">
    <source>
        <dbReference type="PIRSR" id="PIRSR601019-1"/>
    </source>
</evidence>
<dbReference type="GO" id="GO:0005737">
    <property type="term" value="C:cytoplasm"/>
    <property type="evidence" value="ECO:0007669"/>
    <property type="project" value="TreeGrafter"/>
</dbReference>
<dbReference type="PANTHER" id="PTHR10218">
    <property type="entry name" value="GTP-BINDING PROTEIN ALPHA SUBUNIT"/>
    <property type="match status" value="1"/>
</dbReference>
<dbReference type="GO" id="GO:0001664">
    <property type="term" value="F:G protein-coupled receptor binding"/>
    <property type="evidence" value="ECO:0007669"/>
    <property type="project" value="TreeGrafter"/>
</dbReference>
<dbReference type="GO" id="GO:0031683">
    <property type="term" value="F:G-protein beta/gamma-subunit complex binding"/>
    <property type="evidence" value="ECO:0007669"/>
    <property type="project" value="InterPro"/>
</dbReference>
<proteinExistence type="inferred from homology"/>
<feature type="compositionally biased region" description="Basic and acidic residues" evidence="13">
    <location>
        <begin position="119"/>
        <end position="140"/>
    </location>
</feature>
<dbReference type="Gene3D" id="1.10.400.10">
    <property type="entry name" value="GI Alpha 1, domain 2-like"/>
    <property type="match status" value="1"/>
</dbReference>
<reference evidence="14" key="2">
    <citation type="journal article" date="2024" name="Plant">
        <title>Genomic evolution and insights into agronomic trait innovations of Sesamum species.</title>
        <authorList>
            <person name="Miao H."/>
            <person name="Wang L."/>
            <person name="Qu L."/>
            <person name="Liu H."/>
            <person name="Sun Y."/>
            <person name="Le M."/>
            <person name="Wang Q."/>
            <person name="Wei S."/>
            <person name="Zheng Y."/>
            <person name="Lin W."/>
            <person name="Duan Y."/>
            <person name="Cao H."/>
            <person name="Xiong S."/>
            <person name="Wang X."/>
            <person name="Wei L."/>
            <person name="Li C."/>
            <person name="Ma Q."/>
            <person name="Ju M."/>
            <person name="Zhao R."/>
            <person name="Li G."/>
            <person name="Mu C."/>
            <person name="Tian Q."/>
            <person name="Mei H."/>
            <person name="Zhang T."/>
            <person name="Gao T."/>
            <person name="Zhang H."/>
        </authorList>
    </citation>
    <scope>NUCLEOTIDE SEQUENCE</scope>
    <source>
        <strain evidence="14">G01</strain>
    </source>
</reference>
<reference evidence="14" key="1">
    <citation type="submission" date="2020-06" db="EMBL/GenBank/DDBJ databases">
        <authorList>
            <person name="Li T."/>
            <person name="Hu X."/>
            <person name="Zhang T."/>
            <person name="Song X."/>
            <person name="Zhang H."/>
            <person name="Dai N."/>
            <person name="Sheng W."/>
            <person name="Hou X."/>
            <person name="Wei L."/>
        </authorList>
    </citation>
    <scope>NUCLEOTIDE SEQUENCE</scope>
    <source>
        <strain evidence="14">G01</strain>
        <tissue evidence="14">Leaf</tissue>
    </source>
</reference>
<feature type="binding site" evidence="12">
    <location>
        <position position="599"/>
    </location>
    <ligand>
        <name>Mg(2+)</name>
        <dbReference type="ChEBI" id="CHEBI:18420"/>
    </ligand>
</feature>
<evidence type="ECO:0000313" key="14">
    <source>
        <dbReference type="EMBL" id="KAL0318944.1"/>
    </source>
</evidence>
<gene>
    <name evidence="14" type="ORF">Sangu_2050600</name>
</gene>
<dbReference type="PRINTS" id="PR00318">
    <property type="entry name" value="GPROTEINA"/>
</dbReference>
<keyword evidence="2 12" id="KW-0479">Metal-binding</keyword>
<dbReference type="GO" id="GO:0008270">
    <property type="term" value="F:zinc ion binding"/>
    <property type="evidence" value="ECO:0007669"/>
    <property type="project" value="UniProtKB-KW"/>
</dbReference>
<keyword evidence="3 11" id="KW-0547">Nucleotide-binding</keyword>
<keyword evidence="9" id="KW-0539">Nucleus</keyword>
<dbReference type="SMART" id="SM00275">
    <property type="entry name" value="G_alpha"/>
    <property type="match status" value="1"/>
</dbReference>
<keyword evidence="5" id="KW-0862">Zinc</keyword>
<dbReference type="Pfam" id="PF00503">
    <property type="entry name" value="G-alpha"/>
    <property type="match status" value="1"/>
</dbReference>
<dbReference type="FunFam" id="1.10.400.10:FF:000005">
    <property type="entry name" value="Extra-large guanine nucleotide-binding protein 3"/>
    <property type="match status" value="1"/>
</dbReference>
<organism evidence="14">
    <name type="scientific">Sesamum angustifolium</name>
    <dbReference type="NCBI Taxonomy" id="2727405"/>
    <lineage>
        <taxon>Eukaryota</taxon>
        <taxon>Viridiplantae</taxon>
        <taxon>Streptophyta</taxon>
        <taxon>Embryophyta</taxon>
        <taxon>Tracheophyta</taxon>
        <taxon>Spermatophyta</taxon>
        <taxon>Magnoliopsida</taxon>
        <taxon>eudicotyledons</taxon>
        <taxon>Gunneridae</taxon>
        <taxon>Pentapetalae</taxon>
        <taxon>asterids</taxon>
        <taxon>lamiids</taxon>
        <taxon>Lamiales</taxon>
        <taxon>Pedaliaceae</taxon>
        <taxon>Sesamum</taxon>
    </lineage>
</organism>
<evidence type="ECO:0000256" key="13">
    <source>
        <dbReference type="SAM" id="MobiDB-lite"/>
    </source>
</evidence>
<evidence type="ECO:0000256" key="7">
    <source>
        <dbReference type="ARBA" id="ARBA00023134"/>
    </source>
</evidence>
<dbReference type="EMBL" id="JACGWK010000013">
    <property type="protein sequence ID" value="KAL0318944.1"/>
    <property type="molecule type" value="Genomic_DNA"/>
</dbReference>
<feature type="region of interest" description="Disordered" evidence="13">
    <location>
        <begin position="109"/>
        <end position="142"/>
    </location>
</feature>
<dbReference type="SUPFAM" id="SSF57903">
    <property type="entry name" value="FYVE/PHD zinc finger"/>
    <property type="match status" value="1"/>
</dbReference>
<dbReference type="PANTHER" id="PTHR10218:SF317">
    <property type="entry name" value="EXTRA-LARGE GUANINE NUCLEOTIDE-BINDING PROTEIN 3-LIKE"/>
    <property type="match status" value="1"/>
</dbReference>
<feature type="region of interest" description="Disordered" evidence="13">
    <location>
        <begin position="800"/>
        <end position="822"/>
    </location>
</feature>
<name>A0AAW2LIM6_9LAMI</name>
<evidence type="ECO:0000256" key="10">
    <source>
        <dbReference type="ARBA" id="ARBA00060880"/>
    </source>
</evidence>
<evidence type="ECO:0000256" key="12">
    <source>
        <dbReference type="PIRSR" id="PIRSR601019-2"/>
    </source>
</evidence>
<dbReference type="GO" id="GO:0005634">
    <property type="term" value="C:nucleus"/>
    <property type="evidence" value="ECO:0007669"/>
    <property type="project" value="UniProtKB-SubCell"/>
</dbReference>
<dbReference type="InterPro" id="IPR027417">
    <property type="entry name" value="P-loop_NTPase"/>
</dbReference>
<comment type="similarity">
    <text evidence="10">Belongs to the G-alpha family. XLG subfamily.</text>
</comment>
<sequence length="822" mass="92929">MAAPETEERDPSSWEELLRKMLPEGAPLPDEDQLDYSISVDYIGPSPFFKPPVNPVIPKARFTTFPKEAPSLTPRNTAWLKSCSSSDTTNSENKRLSASSVAFDDATDEISNNGDAEAAGDHCDRDNSSGSHDGGREMKRGVCSLNTGDKRRGCSRCGKASNWVLRRREGCIVCGAEYCRKCVLKAMGSMPEGRKCVGCIGTAIDEANRGRLGKGSRLLARLCSRLELKNIMKVERECKANQVRAEQVTVNGRELTVEELDELLGCEFPPRDLKPGRYWYDKDSGLWGKEGEKPDRIISSKLDVGGKLQTAASGGKTRVYMNGREITKVELRVLKLAKVQCPRDTHFWLYDDGSYEEEGQNNIKGYIWKRQASIRALCSLFSLPVPPERAPCTKEEPALFSARLFPEFLEQHRVQKLLLLGIEGSGASTIFQQAKFIYTNKLTTEELENIKLIIQWNTYRYLSILLEGREHFEEEALLKKESAGQAGEMSIPGETECDGSRQCIYSVNQKISNFSDWFLDLMATGDINTFLPAAAREYAPVIDEVWKDPAIQETYKRREELKILPDVAKYLLDRVIEISSNEYEPSEEDILFAEGVIPSNGLASIEFSFSDHSAVSEMYNQHSESQQPIIKYQLIQLSSKGLYNGCKWLEMFEGMRAIIFCVSLCDYNQSWTNTTGLQQNKMLASRDFFESVARHSCFEGTPFLLLLTKYDLLEDKIEQVPITVCEWFRDFNPLKTHSKSLPLAHQAYHYIAVKFKELYISITGRKLYVRQIQAHERASVDEAFRYVREMLDWEEQKNGDIYASSDEDSDSVPGAETSSSPL</sequence>
<evidence type="ECO:0000256" key="1">
    <source>
        <dbReference type="ARBA" id="ARBA00004123"/>
    </source>
</evidence>
<dbReference type="InterPro" id="IPR001019">
    <property type="entry name" value="Gprotein_alpha_su"/>
</dbReference>
<keyword evidence="7 11" id="KW-0342">GTP-binding</keyword>
<comment type="caution">
    <text evidence="14">The sequence shown here is derived from an EMBL/GenBank/DDBJ whole genome shotgun (WGS) entry which is preliminary data.</text>
</comment>
<feature type="binding site" evidence="12">
    <location>
        <position position="428"/>
    </location>
    <ligand>
        <name>Mg(2+)</name>
        <dbReference type="ChEBI" id="CHEBI:18420"/>
    </ligand>
</feature>
<dbReference type="InterPro" id="IPR011011">
    <property type="entry name" value="Znf_FYVE_PHD"/>
</dbReference>
<evidence type="ECO:0000256" key="3">
    <source>
        <dbReference type="ARBA" id="ARBA00022741"/>
    </source>
</evidence>
<evidence type="ECO:0000256" key="8">
    <source>
        <dbReference type="ARBA" id="ARBA00023224"/>
    </source>
</evidence>
<evidence type="ECO:0000256" key="2">
    <source>
        <dbReference type="ARBA" id="ARBA00022723"/>
    </source>
</evidence>
<evidence type="ECO:0000256" key="6">
    <source>
        <dbReference type="ARBA" id="ARBA00022837"/>
    </source>
</evidence>
<evidence type="ECO:0000256" key="5">
    <source>
        <dbReference type="ARBA" id="ARBA00022833"/>
    </source>
</evidence>
<evidence type="ECO:0000256" key="9">
    <source>
        <dbReference type="ARBA" id="ARBA00023242"/>
    </source>
</evidence>